<keyword evidence="5" id="KW-1185">Reference proteome</keyword>
<evidence type="ECO:0000256" key="2">
    <source>
        <dbReference type="SAM" id="SignalP"/>
    </source>
</evidence>
<protein>
    <submittedName>
        <fullName evidence="4">Phospholipase</fullName>
    </submittedName>
</protein>
<reference evidence="4 5" key="1">
    <citation type="submission" date="2018-01" db="EMBL/GenBank/DDBJ databases">
        <title>Complete genome sequence of Flavivirga eckloniae ECD14 isolated from seaweed Ecklonia cava.</title>
        <authorList>
            <person name="Lee J.H."/>
            <person name="Baik K.S."/>
            <person name="Seong C.N."/>
        </authorList>
    </citation>
    <scope>NUCLEOTIDE SEQUENCE [LARGE SCALE GENOMIC DNA]</scope>
    <source>
        <strain evidence="4 5">ECD14</strain>
    </source>
</reference>
<dbReference type="GO" id="GO:0016787">
    <property type="term" value="F:hydrolase activity"/>
    <property type="evidence" value="ECO:0007669"/>
    <property type="project" value="InterPro"/>
</dbReference>
<name>A0A2K9PMU5_9FLAO</name>
<gene>
    <name evidence="4" type="ORF">C1H87_03945</name>
</gene>
<dbReference type="Pfam" id="PF02230">
    <property type="entry name" value="Abhydrolase_2"/>
    <property type="match status" value="1"/>
</dbReference>
<evidence type="ECO:0000313" key="5">
    <source>
        <dbReference type="Proteomes" id="UP000235826"/>
    </source>
</evidence>
<sequence length="267" mass="30041">MKNKFIKYILILISISISNVLAGQHQNLYAKKSFVNKSDTLPYRIMMPKDFDTSKQYPVMLFLHGAGERGSNNTSQLVHGSKLFASEDHTTNFPAIVIFPQCPKNSFWASVKADRTSRPIKFEFPLDAEPTKPMQLVIKLMETIVSRPYVNKQQIYVGGLSMGGMGTFEMVYRKPEWFAAAFSICGAGNPKATKVYAKTTPFWIFHGANDDVVNPQLSLKMVEGILENGGKPNVSLYAKDNHNSWDSAFAESELLPWLFSNKKTLKK</sequence>
<accession>A0A2K9PMU5</accession>
<dbReference type="PANTHER" id="PTHR43037">
    <property type="entry name" value="UNNAMED PRODUCT-RELATED"/>
    <property type="match status" value="1"/>
</dbReference>
<feature type="signal peptide" evidence="2">
    <location>
        <begin position="1"/>
        <end position="22"/>
    </location>
</feature>
<feature type="chain" id="PRO_5014875483" evidence="2">
    <location>
        <begin position="23"/>
        <end position="267"/>
    </location>
</feature>
<dbReference type="RefSeq" id="WP_102754566.1">
    <property type="nucleotide sequence ID" value="NZ_CP025791.1"/>
</dbReference>
<dbReference type="Proteomes" id="UP000235826">
    <property type="component" value="Chromosome"/>
</dbReference>
<dbReference type="EMBL" id="CP025791">
    <property type="protein sequence ID" value="AUP77907.1"/>
    <property type="molecule type" value="Genomic_DNA"/>
</dbReference>
<proteinExistence type="predicted"/>
<evidence type="ECO:0000259" key="3">
    <source>
        <dbReference type="Pfam" id="PF02230"/>
    </source>
</evidence>
<feature type="domain" description="Phospholipase/carboxylesterase/thioesterase" evidence="3">
    <location>
        <begin position="54"/>
        <end position="249"/>
    </location>
</feature>
<organism evidence="4 5">
    <name type="scientific">Flavivirga eckloniae</name>
    <dbReference type="NCBI Taxonomy" id="1803846"/>
    <lineage>
        <taxon>Bacteria</taxon>
        <taxon>Pseudomonadati</taxon>
        <taxon>Bacteroidota</taxon>
        <taxon>Flavobacteriia</taxon>
        <taxon>Flavobacteriales</taxon>
        <taxon>Flavobacteriaceae</taxon>
        <taxon>Flavivirga</taxon>
    </lineage>
</organism>
<dbReference type="SUPFAM" id="SSF53474">
    <property type="entry name" value="alpha/beta-Hydrolases"/>
    <property type="match status" value="1"/>
</dbReference>
<evidence type="ECO:0000256" key="1">
    <source>
        <dbReference type="ARBA" id="ARBA00022729"/>
    </source>
</evidence>
<keyword evidence="1 2" id="KW-0732">Signal</keyword>
<dbReference type="KEGG" id="fek:C1H87_03945"/>
<dbReference type="PANTHER" id="PTHR43037:SF1">
    <property type="entry name" value="BLL1128 PROTEIN"/>
    <property type="match status" value="1"/>
</dbReference>
<evidence type="ECO:0000313" key="4">
    <source>
        <dbReference type="EMBL" id="AUP77907.1"/>
    </source>
</evidence>
<dbReference type="Gene3D" id="3.40.50.1820">
    <property type="entry name" value="alpha/beta hydrolase"/>
    <property type="match status" value="1"/>
</dbReference>
<dbReference type="InterPro" id="IPR050955">
    <property type="entry name" value="Plant_Biomass_Hydrol_Est"/>
</dbReference>
<dbReference type="InterPro" id="IPR003140">
    <property type="entry name" value="PLipase/COase/thioEstase"/>
</dbReference>
<dbReference type="AlphaFoldDB" id="A0A2K9PMU5"/>
<dbReference type="InterPro" id="IPR029058">
    <property type="entry name" value="AB_hydrolase_fold"/>
</dbReference>
<dbReference type="OrthoDB" id="9764953at2"/>